<dbReference type="EMBL" id="JALNTZ010000005">
    <property type="protein sequence ID" value="KAJ3652896.1"/>
    <property type="molecule type" value="Genomic_DNA"/>
</dbReference>
<keyword evidence="3" id="KW-1185">Reference proteome</keyword>
<gene>
    <name evidence="2" type="ORF">Zmor_018824</name>
</gene>
<dbReference type="Gene3D" id="3.15.10.30">
    <property type="entry name" value="Haemolymph juvenile hormone binding protein"/>
    <property type="match status" value="1"/>
</dbReference>
<protein>
    <submittedName>
        <fullName evidence="2">Uncharacterized protein</fullName>
    </submittedName>
</protein>
<dbReference type="PANTHER" id="PTHR11008:SF32">
    <property type="entry name" value="CIRCADIAN CLOCK-CONTROLLED PROTEIN DAYWAKE-RELATED"/>
    <property type="match status" value="1"/>
</dbReference>
<keyword evidence="1" id="KW-0732">Signal</keyword>
<evidence type="ECO:0000313" key="3">
    <source>
        <dbReference type="Proteomes" id="UP001168821"/>
    </source>
</evidence>
<organism evidence="2 3">
    <name type="scientific">Zophobas morio</name>
    <dbReference type="NCBI Taxonomy" id="2755281"/>
    <lineage>
        <taxon>Eukaryota</taxon>
        <taxon>Metazoa</taxon>
        <taxon>Ecdysozoa</taxon>
        <taxon>Arthropoda</taxon>
        <taxon>Hexapoda</taxon>
        <taxon>Insecta</taxon>
        <taxon>Pterygota</taxon>
        <taxon>Neoptera</taxon>
        <taxon>Endopterygota</taxon>
        <taxon>Coleoptera</taxon>
        <taxon>Polyphaga</taxon>
        <taxon>Cucujiformia</taxon>
        <taxon>Tenebrionidae</taxon>
        <taxon>Zophobas</taxon>
    </lineage>
</organism>
<comment type="caution">
    <text evidence="2">The sequence shown here is derived from an EMBL/GenBank/DDBJ whole genome shotgun (WGS) entry which is preliminary data.</text>
</comment>
<name>A0AA38ME63_9CUCU</name>
<dbReference type="Proteomes" id="UP001168821">
    <property type="component" value="Unassembled WGS sequence"/>
</dbReference>
<reference evidence="2" key="1">
    <citation type="journal article" date="2023" name="G3 (Bethesda)">
        <title>Whole genome assemblies of Zophobas morio and Tenebrio molitor.</title>
        <authorList>
            <person name="Kaur S."/>
            <person name="Stinson S.A."/>
            <person name="diCenzo G.C."/>
        </authorList>
    </citation>
    <scope>NUCLEOTIDE SEQUENCE</scope>
    <source>
        <strain evidence="2">QUZm001</strain>
    </source>
</reference>
<sequence length="223" mass="25178">MNNFLVCLVTLATFCNCVQFPSSFKKCDKRRNDFNQCLSDIVYEGFKALDKPLKSHGLPSLHYIEFPSDVIIEVGNSTYGLAQKFSKFKSIGLSNPESVTARLEFGPVVSTLTIEASYAEITWQMEYEAQGTTVLLPLNVQTSLDLIMGESPQLQLSRFVHGQVLGNPTFTFTIELEEYEKGATYFKVIHSDFGMQTDDFTPRFKQLFSDKLLNDEFNSAISK</sequence>
<dbReference type="PANTHER" id="PTHR11008">
    <property type="entry name" value="PROTEIN TAKEOUT-LIKE PROTEIN"/>
    <property type="match status" value="1"/>
</dbReference>
<feature type="chain" id="PRO_5041269975" evidence="1">
    <location>
        <begin position="18"/>
        <end position="223"/>
    </location>
</feature>
<proteinExistence type="predicted"/>
<dbReference type="Pfam" id="PF06585">
    <property type="entry name" value="JHBP"/>
    <property type="match status" value="1"/>
</dbReference>
<dbReference type="InterPro" id="IPR038606">
    <property type="entry name" value="To_sf"/>
</dbReference>
<accession>A0AA38ME63</accession>
<evidence type="ECO:0000256" key="1">
    <source>
        <dbReference type="SAM" id="SignalP"/>
    </source>
</evidence>
<dbReference type="InterPro" id="IPR010562">
    <property type="entry name" value="Haemolymph_juvenile_hormone-bd"/>
</dbReference>
<dbReference type="AlphaFoldDB" id="A0AA38ME63"/>
<dbReference type="GO" id="GO:0005615">
    <property type="term" value="C:extracellular space"/>
    <property type="evidence" value="ECO:0007669"/>
    <property type="project" value="TreeGrafter"/>
</dbReference>
<feature type="signal peptide" evidence="1">
    <location>
        <begin position="1"/>
        <end position="17"/>
    </location>
</feature>
<evidence type="ECO:0000313" key="2">
    <source>
        <dbReference type="EMBL" id="KAJ3652896.1"/>
    </source>
</evidence>